<evidence type="ECO:0000256" key="4">
    <source>
        <dbReference type="ARBA" id="ARBA00023027"/>
    </source>
</evidence>
<evidence type="ECO:0000313" key="11">
    <source>
        <dbReference type="Proteomes" id="UP000749471"/>
    </source>
</evidence>
<organism evidence="10 11">
    <name type="scientific">Tissierella simiarum</name>
    <dbReference type="NCBI Taxonomy" id="2841534"/>
    <lineage>
        <taxon>Bacteria</taxon>
        <taxon>Bacillati</taxon>
        <taxon>Bacillota</taxon>
        <taxon>Tissierellia</taxon>
        <taxon>Tissierellales</taxon>
        <taxon>Tissierellaceae</taxon>
        <taxon>Tissierella</taxon>
    </lineage>
</organism>
<evidence type="ECO:0000256" key="3">
    <source>
        <dbReference type="ARBA" id="ARBA00023002"/>
    </source>
</evidence>
<comment type="caution">
    <text evidence="10">The sequence shown here is derived from an EMBL/GenBank/DDBJ whole genome shotgun (WGS) entry which is preliminary data.</text>
</comment>
<evidence type="ECO:0000256" key="6">
    <source>
        <dbReference type="ARBA" id="ARBA00039147"/>
    </source>
</evidence>
<keyword evidence="2" id="KW-0479">Metal-binding</keyword>
<dbReference type="Proteomes" id="UP000749471">
    <property type="component" value="Unassembled WGS sequence"/>
</dbReference>
<protein>
    <recommendedName>
        <fullName evidence="7">Glycerol dehydrogenase</fullName>
        <ecNumber evidence="6">1.1.1.6</ecNumber>
    </recommendedName>
</protein>
<dbReference type="EMBL" id="JAHLPM010000002">
    <property type="protein sequence ID" value="MBU5437152.1"/>
    <property type="molecule type" value="Genomic_DNA"/>
</dbReference>
<reference evidence="10 11" key="1">
    <citation type="submission" date="2021-06" db="EMBL/GenBank/DDBJ databases">
        <authorList>
            <person name="Sun Q."/>
            <person name="Li D."/>
        </authorList>
    </citation>
    <scope>NUCLEOTIDE SEQUENCE [LARGE SCALE GENOMIC DNA]</scope>
    <source>
        <strain evidence="10 11">MSJ-40</strain>
    </source>
</reference>
<evidence type="ECO:0000313" key="10">
    <source>
        <dbReference type="EMBL" id="MBU5437152.1"/>
    </source>
</evidence>
<sequence length="369" mass="39898">MIRIQAPPRYIQGKNALDELGQLVKDFGDNFLILSGNTALKMKKDDIEKGFKEAGINCTFERFTGEITYAEIDRVADIIRKGNFNGIIGLGGGKVLDTAKTAAAKTNIPVIISPTIASSDAPCSAVAVIYDEKGNVCGFEFFKSNPDLVLVDSQMIANAPVHTLVAGIGDALATYFEARVGYEEHKKNVVGSYISQTGYGLAKLCYETLKRDALKAVQAVELNVVTQALENVIEANTYLSGIGFENGGVSCAHSIQDALTAIPECHEFLHGHRVAFGTVALLVLQDKSEEELEDVLKLCTDVGLPVTLKQLGLTEDVERKIKEVVNIAYVPEGESSVYNIPEGTTLDDIYAAILMADKIGQEYLDKIGK</sequence>
<evidence type="ECO:0000259" key="9">
    <source>
        <dbReference type="Pfam" id="PF00465"/>
    </source>
</evidence>
<evidence type="ECO:0000256" key="2">
    <source>
        <dbReference type="ARBA" id="ARBA00022723"/>
    </source>
</evidence>
<evidence type="ECO:0000256" key="8">
    <source>
        <dbReference type="ARBA" id="ARBA00049006"/>
    </source>
</evidence>
<evidence type="ECO:0000256" key="7">
    <source>
        <dbReference type="ARBA" id="ARBA00040132"/>
    </source>
</evidence>
<keyword evidence="11" id="KW-1185">Reference proteome</keyword>
<feature type="domain" description="Alcohol dehydrogenase iron-type/glycerol dehydrogenase GldA" evidence="9">
    <location>
        <begin position="7"/>
        <end position="152"/>
    </location>
</feature>
<dbReference type="NCBIfam" id="NF006941">
    <property type="entry name" value="PRK09423.1"/>
    <property type="match status" value="1"/>
</dbReference>
<comment type="similarity">
    <text evidence="1">Belongs to the iron-containing alcohol dehydrogenase family.</text>
</comment>
<dbReference type="EC" id="1.1.1.6" evidence="6"/>
<dbReference type="PANTHER" id="PTHR43616">
    <property type="entry name" value="GLYCEROL DEHYDROGENASE"/>
    <property type="match status" value="1"/>
</dbReference>
<dbReference type="InterPro" id="IPR018211">
    <property type="entry name" value="ADH_Fe_CS"/>
</dbReference>
<gene>
    <name evidence="10" type="ORF">KQI42_03965</name>
</gene>
<comment type="pathway">
    <text evidence="5">Polyol metabolism; glycerol fermentation; glycerone phosphate from glycerol (oxidative route): step 1/2.</text>
</comment>
<proteinExistence type="inferred from homology"/>
<dbReference type="CDD" id="cd08170">
    <property type="entry name" value="GlyDH"/>
    <property type="match status" value="1"/>
</dbReference>
<dbReference type="InterPro" id="IPR001670">
    <property type="entry name" value="ADH_Fe/GldA"/>
</dbReference>
<keyword evidence="3" id="KW-0560">Oxidoreductase</keyword>
<dbReference type="PANTHER" id="PTHR43616:SF5">
    <property type="entry name" value="GLYCEROL DEHYDROGENASE 1"/>
    <property type="match status" value="1"/>
</dbReference>
<accession>A0ABS6E2M0</accession>
<dbReference type="InterPro" id="IPR016205">
    <property type="entry name" value="Glycerol_DH"/>
</dbReference>
<dbReference type="PROSITE" id="PS00913">
    <property type="entry name" value="ADH_IRON_1"/>
    <property type="match status" value="1"/>
</dbReference>
<dbReference type="PIRSF" id="PIRSF000112">
    <property type="entry name" value="Glycerol_dehydrogenase"/>
    <property type="match status" value="1"/>
</dbReference>
<evidence type="ECO:0000256" key="5">
    <source>
        <dbReference type="ARBA" id="ARBA00037918"/>
    </source>
</evidence>
<keyword evidence="4" id="KW-0520">NAD</keyword>
<comment type="catalytic activity">
    <reaction evidence="8">
        <text>glycerol + NAD(+) = dihydroxyacetone + NADH + H(+)</text>
        <dbReference type="Rhea" id="RHEA:13769"/>
        <dbReference type="ChEBI" id="CHEBI:15378"/>
        <dbReference type="ChEBI" id="CHEBI:16016"/>
        <dbReference type="ChEBI" id="CHEBI:17754"/>
        <dbReference type="ChEBI" id="CHEBI:57540"/>
        <dbReference type="ChEBI" id="CHEBI:57945"/>
        <dbReference type="EC" id="1.1.1.6"/>
    </reaction>
</comment>
<name>A0ABS6E2M0_9FIRM</name>
<dbReference type="RefSeq" id="WP_216516948.1">
    <property type="nucleotide sequence ID" value="NZ_JAHLPM010000002.1"/>
</dbReference>
<evidence type="ECO:0000256" key="1">
    <source>
        <dbReference type="ARBA" id="ARBA00007358"/>
    </source>
</evidence>
<dbReference type="Pfam" id="PF00465">
    <property type="entry name" value="Fe-ADH"/>
    <property type="match status" value="1"/>
</dbReference>